<dbReference type="SMART" id="SM00862">
    <property type="entry name" value="Trans_reg_C"/>
    <property type="match status" value="1"/>
</dbReference>
<evidence type="ECO:0000256" key="4">
    <source>
        <dbReference type="ARBA" id="ARBA00023125"/>
    </source>
</evidence>
<evidence type="ECO:0000256" key="7">
    <source>
        <dbReference type="PROSITE-ProRule" id="PRU01091"/>
    </source>
</evidence>
<dbReference type="Pfam" id="PF00072">
    <property type="entry name" value="Response_reg"/>
    <property type="match status" value="1"/>
</dbReference>
<evidence type="ECO:0000256" key="1">
    <source>
        <dbReference type="ARBA" id="ARBA00022553"/>
    </source>
</evidence>
<dbReference type="InterPro" id="IPR036388">
    <property type="entry name" value="WH-like_DNA-bd_sf"/>
</dbReference>
<dbReference type="PROSITE" id="PS51755">
    <property type="entry name" value="OMPR_PHOB"/>
    <property type="match status" value="1"/>
</dbReference>
<feature type="DNA-binding region" description="OmpR/PhoB-type" evidence="7">
    <location>
        <begin position="140"/>
        <end position="238"/>
    </location>
</feature>
<dbReference type="SUPFAM" id="SSF52172">
    <property type="entry name" value="CheY-like"/>
    <property type="match status" value="1"/>
</dbReference>
<evidence type="ECO:0000256" key="5">
    <source>
        <dbReference type="ARBA" id="ARBA00023163"/>
    </source>
</evidence>
<evidence type="ECO:0000256" key="2">
    <source>
        <dbReference type="ARBA" id="ARBA00023012"/>
    </source>
</evidence>
<dbReference type="Pfam" id="PF00486">
    <property type="entry name" value="Trans_reg_C"/>
    <property type="match status" value="1"/>
</dbReference>
<dbReference type="Proteomes" id="UP001161325">
    <property type="component" value="Unassembled WGS sequence"/>
</dbReference>
<evidence type="ECO:0000313" key="11">
    <source>
        <dbReference type="EMBL" id="GLC25190.1"/>
    </source>
</evidence>
<dbReference type="CDD" id="cd00383">
    <property type="entry name" value="trans_reg_C"/>
    <property type="match status" value="1"/>
</dbReference>
<dbReference type="Gene3D" id="3.40.50.2300">
    <property type="match status" value="1"/>
</dbReference>
<feature type="compositionally biased region" description="Low complexity" evidence="8">
    <location>
        <begin position="258"/>
        <end position="268"/>
    </location>
</feature>
<evidence type="ECO:0000259" key="10">
    <source>
        <dbReference type="PROSITE" id="PS51755"/>
    </source>
</evidence>
<feature type="domain" description="Response regulatory" evidence="9">
    <location>
        <begin position="18"/>
        <end position="132"/>
    </location>
</feature>
<dbReference type="PANTHER" id="PTHR48111">
    <property type="entry name" value="REGULATOR OF RPOS"/>
    <property type="match status" value="1"/>
</dbReference>
<keyword evidence="5" id="KW-0804">Transcription</keyword>
<dbReference type="Gene3D" id="1.10.10.10">
    <property type="entry name" value="Winged helix-like DNA-binding domain superfamily/Winged helix DNA-binding domain"/>
    <property type="match status" value="1"/>
</dbReference>
<dbReference type="GO" id="GO:0005829">
    <property type="term" value="C:cytosol"/>
    <property type="evidence" value="ECO:0007669"/>
    <property type="project" value="TreeGrafter"/>
</dbReference>
<dbReference type="PANTHER" id="PTHR48111:SF1">
    <property type="entry name" value="TWO-COMPONENT RESPONSE REGULATOR ORR33"/>
    <property type="match status" value="1"/>
</dbReference>
<dbReference type="InterPro" id="IPR011006">
    <property type="entry name" value="CheY-like_superfamily"/>
</dbReference>
<dbReference type="InterPro" id="IPR001867">
    <property type="entry name" value="OmpR/PhoB-type_DNA-bd"/>
</dbReference>
<comment type="caution">
    <text evidence="11">The sequence shown here is derived from an EMBL/GenBank/DDBJ whole genome shotgun (WGS) entry which is preliminary data.</text>
</comment>
<name>A0AA37Q241_9BACT</name>
<evidence type="ECO:0000259" key="9">
    <source>
        <dbReference type="PROSITE" id="PS50110"/>
    </source>
</evidence>
<reference evidence="11" key="1">
    <citation type="submission" date="2022-08" db="EMBL/GenBank/DDBJ databases">
        <title>Draft genome sequencing of Roseisolibacter agri AW1220.</title>
        <authorList>
            <person name="Tobiishi Y."/>
            <person name="Tonouchi A."/>
        </authorList>
    </citation>
    <scope>NUCLEOTIDE SEQUENCE</scope>
    <source>
        <strain evidence="11">AW1220</strain>
    </source>
</reference>
<keyword evidence="4 7" id="KW-0238">DNA-binding</keyword>
<keyword evidence="2" id="KW-0902">Two-component regulatory system</keyword>
<evidence type="ECO:0000256" key="8">
    <source>
        <dbReference type="SAM" id="MobiDB-lite"/>
    </source>
</evidence>
<dbReference type="GO" id="GO:0000156">
    <property type="term" value="F:phosphorelay response regulator activity"/>
    <property type="evidence" value="ECO:0007669"/>
    <property type="project" value="TreeGrafter"/>
</dbReference>
<gene>
    <name evidence="11" type="ORF">rosag_17030</name>
</gene>
<dbReference type="EMBL" id="BRXS01000002">
    <property type="protein sequence ID" value="GLC25190.1"/>
    <property type="molecule type" value="Genomic_DNA"/>
</dbReference>
<feature type="region of interest" description="Disordered" evidence="8">
    <location>
        <begin position="243"/>
        <end position="275"/>
    </location>
</feature>
<dbReference type="SMART" id="SM00448">
    <property type="entry name" value="REC"/>
    <property type="match status" value="1"/>
</dbReference>
<dbReference type="GO" id="GO:0000976">
    <property type="term" value="F:transcription cis-regulatory region binding"/>
    <property type="evidence" value="ECO:0007669"/>
    <property type="project" value="TreeGrafter"/>
</dbReference>
<dbReference type="InterPro" id="IPR001789">
    <property type="entry name" value="Sig_transdc_resp-reg_receiver"/>
</dbReference>
<feature type="domain" description="OmpR/PhoB-type" evidence="10">
    <location>
        <begin position="140"/>
        <end position="238"/>
    </location>
</feature>
<dbReference type="PROSITE" id="PS50110">
    <property type="entry name" value="RESPONSE_REGULATORY"/>
    <property type="match status" value="1"/>
</dbReference>
<evidence type="ECO:0000313" key="12">
    <source>
        <dbReference type="Proteomes" id="UP001161325"/>
    </source>
</evidence>
<keyword evidence="3" id="KW-0805">Transcription regulation</keyword>
<dbReference type="AlphaFoldDB" id="A0AA37Q241"/>
<dbReference type="InterPro" id="IPR039420">
    <property type="entry name" value="WalR-like"/>
</dbReference>
<sequence>MPAPVAPPAPPTPVVPMRILLVEDDRTLAQLLQRRLAADGITVVHAPTVADGQLLTQADAFTAVILDLQLPDGTGLEVLRLLRAQDHAVPVLVLSGLDREEVVIRVLDAGADDYVVKPVSLEMLRARLRALVRRGTGAVGAVTRIGALVVDSGRRQVWLDGVPLAVTPLEFALLAHLVAHVDVPQTREALLRDVWGQGYHGGSNVVDVTIMRVRQRLGEGPTAPVIETVRGVGYRLRAPEGAGVTPVGPAVQHETPAEAEIPPATAVPLDESDAG</sequence>
<keyword evidence="1 6" id="KW-0597">Phosphoprotein</keyword>
<evidence type="ECO:0000256" key="3">
    <source>
        <dbReference type="ARBA" id="ARBA00023015"/>
    </source>
</evidence>
<dbReference type="CDD" id="cd17574">
    <property type="entry name" value="REC_OmpR"/>
    <property type="match status" value="1"/>
</dbReference>
<feature type="modified residue" description="4-aspartylphosphate" evidence="6">
    <location>
        <position position="67"/>
    </location>
</feature>
<evidence type="ECO:0000256" key="6">
    <source>
        <dbReference type="PROSITE-ProRule" id="PRU00169"/>
    </source>
</evidence>
<dbReference type="GO" id="GO:0032993">
    <property type="term" value="C:protein-DNA complex"/>
    <property type="evidence" value="ECO:0007669"/>
    <property type="project" value="TreeGrafter"/>
</dbReference>
<dbReference type="GO" id="GO:0006355">
    <property type="term" value="P:regulation of DNA-templated transcription"/>
    <property type="evidence" value="ECO:0007669"/>
    <property type="project" value="InterPro"/>
</dbReference>
<keyword evidence="12" id="KW-1185">Reference proteome</keyword>
<accession>A0AA37Q241</accession>
<proteinExistence type="predicted"/>
<organism evidence="11 12">
    <name type="scientific">Roseisolibacter agri</name>
    <dbReference type="NCBI Taxonomy" id="2014610"/>
    <lineage>
        <taxon>Bacteria</taxon>
        <taxon>Pseudomonadati</taxon>
        <taxon>Gemmatimonadota</taxon>
        <taxon>Gemmatimonadia</taxon>
        <taxon>Gemmatimonadales</taxon>
        <taxon>Gemmatimonadaceae</taxon>
        <taxon>Roseisolibacter</taxon>
    </lineage>
</organism>
<protein>
    <submittedName>
        <fullName evidence="11">DNA-binding response regulator</fullName>
    </submittedName>
</protein>